<keyword evidence="3" id="KW-0804">Transcription</keyword>
<dbReference type="SUPFAM" id="SSF46689">
    <property type="entry name" value="Homeodomain-like"/>
    <property type="match status" value="2"/>
</dbReference>
<protein>
    <submittedName>
        <fullName evidence="5">Transcriptional regulator</fullName>
    </submittedName>
</protein>
<dbReference type="InterPro" id="IPR003313">
    <property type="entry name" value="AraC-bd"/>
</dbReference>
<dbReference type="PRINTS" id="PR00032">
    <property type="entry name" value="HTHARAC"/>
</dbReference>
<dbReference type="InterPro" id="IPR020449">
    <property type="entry name" value="Tscrpt_reg_AraC-type_HTH"/>
</dbReference>
<proteinExistence type="predicted"/>
<evidence type="ECO:0000259" key="4">
    <source>
        <dbReference type="PROSITE" id="PS01124"/>
    </source>
</evidence>
<dbReference type="SMART" id="SM00342">
    <property type="entry name" value="HTH_ARAC"/>
    <property type="match status" value="1"/>
</dbReference>
<dbReference type="InterPro" id="IPR037923">
    <property type="entry name" value="HTH-like"/>
</dbReference>
<dbReference type="InterPro" id="IPR009057">
    <property type="entry name" value="Homeodomain-like_sf"/>
</dbReference>
<evidence type="ECO:0000256" key="2">
    <source>
        <dbReference type="ARBA" id="ARBA00023125"/>
    </source>
</evidence>
<dbReference type="PROSITE" id="PS00041">
    <property type="entry name" value="HTH_ARAC_FAMILY_1"/>
    <property type="match status" value="1"/>
</dbReference>
<dbReference type="Pfam" id="PF12833">
    <property type="entry name" value="HTH_18"/>
    <property type="match status" value="1"/>
</dbReference>
<dbReference type="InterPro" id="IPR018062">
    <property type="entry name" value="HTH_AraC-typ_CS"/>
</dbReference>
<evidence type="ECO:0000256" key="3">
    <source>
        <dbReference type="ARBA" id="ARBA00023163"/>
    </source>
</evidence>
<organism evidence="5">
    <name type="scientific">Staphylococcus arlettae</name>
    <dbReference type="NCBI Taxonomy" id="29378"/>
    <lineage>
        <taxon>Bacteria</taxon>
        <taxon>Bacillati</taxon>
        <taxon>Bacillota</taxon>
        <taxon>Bacilli</taxon>
        <taxon>Bacillales</taxon>
        <taxon>Staphylococcaceae</taxon>
        <taxon>Staphylococcus</taxon>
    </lineage>
</organism>
<dbReference type="Gene3D" id="2.60.120.280">
    <property type="entry name" value="Regulatory protein AraC"/>
    <property type="match status" value="1"/>
</dbReference>
<dbReference type="GO" id="GO:0043565">
    <property type="term" value="F:sequence-specific DNA binding"/>
    <property type="evidence" value="ECO:0007669"/>
    <property type="project" value="InterPro"/>
</dbReference>
<keyword evidence="2" id="KW-0238">DNA-binding</keyword>
<dbReference type="EMBL" id="KY363215">
    <property type="protein sequence ID" value="APY23728.1"/>
    <property type="molecule type" value="Genomic_DNA"/>
</dbReference>
<evidence type="ECO:0000313" key="5">
    <source>
        <dbReference type="EMBL" id="APY23728.1"/>
    </source>
</evidence>
<name>A0A1W5QDY1_9STAP</name>
<dbReference type="GO" id="GO:0003700">
    <property type="term" value="F:DNA-binding transcription factor activity"/>
    <property type="evidence" value="ECO:0007669"/>
    <property type="project" value="InterPro"/>
</dbReference>
<dbReference type="SUPFAM" id="SSF51215">
    <property type="entry name" value="Regulatory protein AraC"/>
    <property type="match status" value="1"/>
</dbReference>
<dbReference type="PANTHER" id="PTHR43280">
    <property type="entry name" value="ARAC-FAMILY TRANSCRIPTIONAL REGULATOR"/>
    <property type="match status" value="1"/>
</dbReference>
<dbReference type="PROSITE" id="PS01124">
    <property type="entry name" value="HTH_ARAC_FAMILY_2"/>
    <property type="match status" value="1"/>
</dbReference>
<accession>A0A1W5QDY1</accession>
<dbReference type="AlphaFoldDB" id="A0A1W5QDY1"/>
<dbReference type="RefSeq" id="WP_107373832.1">
    <property type="nucleotide sequence ID" value="NZ_CP094806.1"/>
</dbReference>
<evidence type="ECO:0000256" key="1">
    <source>
        <dbReference type="ARBA" id="ARBA00023015"/>
    </source>
</evidence>
<reference evidence="5" key="1">
    <citation type="journal article" date="2017" name="MSphere">
        <title>Novel beta-lactamase blaARL in Staphylococcus arlettae.</title>
        <authorList>
            <person name="Andreis S.N."/>
            <person name="Perreten V."/>
            <person name="Schwendener S."/>
        </authorList>
    </citation>
    <scope>NUCLEOTIDE SEQUENCE</scope>
    <source>
        <strain evidence="5">SAN1670</strain>
    </source>
</reference>
<feature type="domain" description="HTH araC/xylS-type" evidence="4">
    <location>
        <begin position="184"/>
        <end position="282"/>
    </location>
</feature>
<sequence>MKIALTPNTYGFRLKGDFQETVAGLQTTGYEIRQHHDYRWDGLQRAEQDVYIFQYTLSGKGAIRIGQQYYELRQGDAFFVKVPSDHCYYLPHDSEQWEFLYFTIYGNMAATLFEKIQTTAGPIIQLPLHAAPIQFIIETLEKIENIGIHHGYESSARAYTFVMKCLEYLEYGQRVGTGHDSPINKAIRYIEKYYYEDLSLDDVVAVTQLSKYYFTRQFNSAMKVTPIQYLTQIRIRVSVQLLITSELSVAEIATRVGFRSSNYFSKVFKKVIGVTPGSYRKNNKVMPVDKLFID</sequence>
<dbReference type="PANTHER" id="PTHR43280:SF28">
    <property type="entry name" value="HTH-TYPE TRANSCRIPTIONAL ACTIVATOR RHAS"/>
    <property type="match status" value="1"/>
</dbReference>
<dbReference type="Pfam" id="PF02311">
    <property type="entry name" value="AraC_binding"/>
    <property type="match status" value="1"/>
</dbReference>
<dbReference type="InterPro" id="IPR018060">
    <property type="entry name" value="HTH_AraC"/>
</dbReference>
<dbReference type="Gene3D" id="1.10.10.60">
    <property type="entry name" value="Homeodomain-like"/>
    <property type="match status" value="2"/>
</dbReference>
<keyword evidence="1" id="KW-0805">Transcription regulation</keyword>